<evidence type="ECO:0000256" key="1">
    <source>
        <dbReference type="SAM" id="Phobius"/>
    </source>
</evidence>
<feature type="transmembrane region" description="Helical" evidence="1">
    <location>
        <begin position="26"/>
        <end position="43"/>
    </location>
</feature>
<evidence type="ECO:0008006" key="4">
    <source>
        <dbReference type="Google" id="ProtNLM"/>
    </source>
</evidence>
<dbReference type="EMBL" id="LNOI01000001">
    <property type="protein sequence ID" value="KUY20857.1"/>
    <property type="molecule type" value="Genomic_DNA"/>
</dbReference>
<dbReference type="Proteomes" id="UP000064412">
    <property type="component" value="Unassembled WGS sequence"/>
</dbReference>
<gene>
    <name evidence="2" type="ORF">ATB95_08145</name>
</gene>
<evidence type="ECO:0000313" key="2">
    <source>
        <dbReference type="EMBL" id="KUY20857.1"/>
    </source>
</evidence>
<reference evidence="2 3" key="1">
    <citation type="submission" date="2015-11" db="EMBL/GenBank/DDBJ databases">
        <authorList>
            <person name="Nicholson A.C."/>
            <person name="Humrighouse B.W."/>
            <person name="Graziano J."/>
            <person name="Lasker B."/>
            <person name="Whitney A.M."/>
            <person name="Mcquiston J.R."/>
        </authorList>
    </citation>
    <scope>NUCLEOTIDE SEQUENCE [LARGE SCALE GENOMIC DNA]</scope>
    <source>
        <strain evidence="2 3">G4071</strain>
    </source>
</reference>
<proteinExistence type="predicted"/>
<organism evidence="2 3">
    <name type="scientific">Elizabethkingia miricola</name>
    <name type="common">Chryseobacterium miricola</name>
    <dbReference type="NCBI Taxonomy" id="172045"/>
    <lineage>
        <taxon>Bacteria</taxon>
        <taxon>Pseudomonadati</taxon>
        <taxon>Bacteroidota</taxon>
        <taxon>Flavobacteriia</taxon>
        <taxon>Flavobacteriales</taxon>
        <taxon>Weeksellaceae</taxon>
        <taxon>Elizabethkingia</taxon>
    </lineage>
</organism>
<keyword evidence="1" id="KW-0812">Transmembrane</keyword>
<keyword evidence="1" id="KW-1133">Transmembrane helix</keyword>
<sequence length="62" mass="7009">MKALLIIIAIGSYFLATCSVEGSRYFDAFIFTSFGFISIYGATKSRQLIKYLTQNILEDETK</sequence>
<evidence type="ECO:0000313" key="3">
    <source>
        <dbReference type="Proteomes" id="UP000064412"/>
    </source>
</evidence>
<accession>A0ABD4DTQ5</accession>
<name>A0ABD4DTQ5_ELIMR</name>
<comment type="caution">
    <text evidence="2">The sequence shown here is derived from an EMBL/GenBank/DDBJ whole genome shotgun (WGS) entry which is preliminary data.</text>
</comment>
<dbReference type="AlphaFoldDB" id="A0ABD4DTQ5"/>
<protein>
    <recommendedName>
        <fullName evidence="4">Lipoprotein</fullName>
    </recommendedName>
</protein>
<keyword evidence="1" id="KW-0472">Membrane</keyword>